<evidence type="ECO:0000313" key="10">
    <source>
        <dbReference type="Proteomes" id="UP000553776"/>
    </source>
</evidence>
<feature type="transmembrane region" description="Helical" evidence="7">
    <location>
        <begin position="282"/>
        <end position="302"/>
    </location>
</feature>
<dbReference type="Proteomes" id="UP000553776">
    <property type="component" value="Unassembled WGS sequence"/>
</dbReference>
<evidence type="ECO:0000259" key="8">
    <source>
        <dbReference type="PROSITE" id="PS50850"/>
    </source>
</evidence>
<accession>A0A841U676</accession>
<evidence type="ECO:0000256" key="5">
    <source>
        <dbReference type="ARBA" id="ARBA00022989"/>
    </source>
</evidence>
<proteinExistence type="predicted"/>
<dbReference type="Gene3D" id="1.20.1250.20">
    <property type="entry name" value="MFS general substrate transporter like domains"/>
    <property type="match status" value="1"/>
</dbReference>
<dbReference type="RefSeq" id="WP_185139103.1">
    <property type="nucleotide sequence ID" value="NZ_BORM01000097.1"/>
</dbReference>
<feature type="transmembrane region" description="Helical" evidence="7">
    <location>
        <begin position="349"/>
        <end position="370"/>
    </location>
</feature>
<dbReference type="SUPFAM" id="SSF103473">
    <property type="entry name" value="MFS general substrate transporter"/>
    <property type="match status" value="1"/>
</dbReference>
<feature type="transmembrane region" description="Helical" evidence="7">
    <location>
        <begin position="256"/>
        <end position="275"/>
    </location>
</feature>
<feature type="transmembrane region" description="Helical" evidence="7">
    <location>
        <begin position="116"/>
        <end position="135"/>
    </location>
</feature>
<gene>
    <name evidence="9" type="ORF">H7B90_27475</name>
</gene>
<evidence type="ECO:0000313" key="9">
    <source>
        <dbReference type="EMBL" id="MBB6695142.1"/>
    </source>
</evidence>
<dbReference type="EMBL" id="JACJVR010000112">
    <property type="protein sequence ID" value="MBB6695142.1"/>
    <property type="molecule type" value="Genomic_DNA"/>
</dbReference>
<dbReference type="InterPro" id="IPR050189">
    <property type="entry name" value="MFS_Efflux_Transporters"/>
</dbReference>
<keyword evidence="4 7" id="KW-0812">Transmembrane</keyword>
<dbReference type="Pfam" id="PF07690">
    <property type="entry name" value="MFS_1"/>
    <property type="match status" value="1"/>
</dbReference>
<feature type="transmembrane region" description="Helical" evidence="7">
    <location>
        <begin position="308"/>
        <end position="328"/>
    </location>
</feature>
<keyword evidence="6 7" id="KW-0472">Membrane</keyword>
<evidence type="ECO:0000256" key="6">
    <source>
        <dbReference type="ARBA" id="ARBA00023136"/>
    </source>
</evidence>
<sequence length="411" mass="42961">MKPNTAATPLQSPGAAKERFPFPLLCLTLGAFAIGMTEFIIMGLLPNVAHDLNVSIPRAGMLITGYALGVAVGAPVLTVLTLRVPQKKLLVLLMGIFILGNAVSVVAPTYLTLLGARILTAFAHGTFLGVGALMASRLVRPEKKAGAVSMVMAGLTIANIVGVPFGTFIGQQLGWRASFVAITVLGLVSLLGIARFIPAITQDEPPKLSRELRSLAHPQVLLMLATGAFGCASLFSIFTYITPILEKISGFAEHDVTYILVLFGFGVTIGNLVGGKLADWKLLPSVMAGFAVLALMLGLLTVTLSQPILAVITVFLWGIAAFGIFPGIQVRIMNFAHEAPLLSATSTHSVLNVGNAGGAYVGGLAITHLGLSSLPWVASSLALIGLLGMFVSFAVERRMKPIAAPETRASA</sequence>
<keyword evidence="2" id="KW-0813">Transport</keyword>
<organism evidence="9 10">
    <name type="scientific">Cohnella xylanilytica</name>
    <dbReference type="NCBI Taxonomy" id="557555"/>
    <lineage>
        <taxon>Bacteria</taxon>
        <taxon>Bacillati</taxon>
        <taxon>Bacillota</taxon>
        <taxon>Bacilli</taxon>
        <taxon>Bacillales</taxon>
        <taxon>Paenibacillaceae</taxon>
        <taxon>Cohnella</taxon>
    </lineage>
</organism>
<feature type="transmembrane region" description="Helical" evidence="7">
    <location>
        <begin position="61"/>
        <end position="82"/>
    </location>
</feature>
<dbReference type="GO" id="GO:0022857">
    <property type="term" value="F:transmembrane transporter activity"/>
    <property type="evidence" value="ECO:0007669"/>
    <property type="project" value="InterPro"/>
</dbReference>
<comment type="caution">
    <text evidence="9">The sequence shown here is derived from an EMBL/GenBank/DDBJ whole genome shotgun (WGS) entry which is preliminary data.</text>
</comment>
<evidence type="ECO:0000256" key="7">
    <source>
        <dbReference type="SAM" id="Phobius"/>
    </source>
</evidence>
<dbReference type="InterPro" id="IPR011701">
    <property type="entry name" value="MFS"/>
</dbReference>
<dbReference type="PANTHER" id="PTHR43124:SF8">
    <property type="entry name" value="INNER MEMBRANE TRANSPORT PROTEIN YDHP"/>
    <property type="match status" value="1"/>
</dbReference>
<evidence type="ECO:0000256" key="3">
    <source>
        <dbReference type="ARBA" id="ARBA00022475"/>
    </source>
</evidence>
<dbReference type="CDD" id="cd17324">
    <property type="entry name" value="MFS_NepI_like"/>
    <property type="match status" value="1"/>
</dbReference>
<evidence type="ECO:0000256" key="2">
    <source>
        <dbReference type="ARBA" id="ARBA00022448"/>
    </source>
</evidence>
<keyword evidence="3" id="KW-1003">Cell membrane</keyword>
<feature type="transmembrane region" description="Helical" evidence="7">
    <location>
        <begin position="376"/>
        <end position="395"/>
    </location>
</feature>
<evidence type="ECO:0000256" key="4">
    <source>
        <dbReference type="ARBA" id="ARBA00022692"/>
    </source>
</evidence>
<reference evidence="9 10" key="1">
    <citation type="submission" date="2020-08" db="EMBL/GenBank/DDBJ databases">
        <title>Cohnella phylogeny.</title>
        <authorList>
            <person name="Dunlap C."/>
        </authorList>
    </citation>
    <scope>NUCLEOTIDE SEQUENCE [LARGE SCALE GENOMIC DNA]</scope>
    <source>
        <strain evidence="9 10">DSM 25239</strain>
    </source>
</reference>
<dbReference type="GO" id="GO:0005886">
    <property type="term" value="C:plasma membrane"/>
    <property type="evidence" value="ECO:0007669"/>
    <property type="project" value="UniProtKB-SubCell"/>
</dbReference>
<comment type="subcellular location">
    <subcellularLocation>
        <location evidence="1">Cell membrane</location>
        <topology evidence="1">Multi-pass membrane protein</topology>
    </subcellularLocation>
</comment>
<feature type="transmembrane region" description="Helical" evidence="7">
    <location>
        <begin position="147"/>
        <end position="169"/>
    </location>
</feature>
<dbReference type="InterPro" id="IPR036259">
    <property type="entry name" value="MFS_trans_sf"/>
</dbReference>
<dbReference type="PANTHER" id="PTHR43124">
    <property type="entry name" value="PURINE EFFLUX PUMP PBUE"/>
    <property type="match status" value="1"/>
</dbReference>
<dbReference type="InterPro" id="IPR020846">
    <property type="entry name" value="MFS_dom"/>
</dbReference>
<dbReference type="PROSITE" id="PS50850">
    <property type="entry name" value="MFS"/>
    <property type="match status" value="1"/>
</dbReference>
<feature type="transmembrane region" description="Helical" evidence="7">
    <location>
        <begin position="220"/>
        <end position="241"/>
    </location>
</feature>
<feature type="transmembrane region" description="Helical" evidence="7">
    <location>
        <begin position="20"/>
        <end position="41"/>
    </location>
</feature>
<feature type="transmembrane region" description="Helical" evidence="7">
    <location>
        <begin position="89"/>
        <end position="110"/>
    </location>
</feature>
<feature type="domain" description="Major facilitator superfamily (MFS) profile" evidence="8">
    <location>
        <begin position="23"/>
        <end position="400"/>
    </location>
</feature>
<keyword evidence="5 7" id="KW-1133">Transmembrane helix</keyword>
<feature type="transmembrane region" description="Helical" evidence="7">
    <location>
        <begin position="175"/>
        <end position="200"/>
    </location>
</feature>
<name>A0A841U676_9BACL</name>
<keyword evidence="10" id="KW-1185">Reference proteome</keyword>
<dbReference type="AlphaFoldDB" id="A0A841U676"/>
<evidence type="ECO:0000256" key="1">
    <source>
        <dbReference type="ARBA" id="ARBA00004651"/>
    </source>
</evidence>
<protein>
    <submittedName>
        <fullName evidence="9">MFS transporter</fullName>
    </submittedName>
</protein>